<evidence type="ECO:0000256" key="15">
    <source>
        <dbReference type="ARBA" id="ARBA00023136"/>
    </source>
</evidence>
<dbReference type="GO" id="GO:0005938">
    <property type="term" value="C:cell cortex"/>
    <property type="evidence" value="ECO:0007669"/>
    <property type="project" value="UniProtKB-SubCell"/>
</dbReference>
<organism evidence="29 30">
    <name type="scientific">Rhinolophus ferrumequinum</name>
    <name type="common">Greater horseshoe bat</name>
    <dbReference type="NCBI Taxonomy" id="59479"/>
    <lineage>
        <taxon>Eukaryota</taxon>
        <taxon>Metazoa</taxon>
        <taxon>Chordata</taxon>
        <taxon>Craniata</taxon>
        <taxon>Vertebrata</taxon>
        <taxon>Euteleostomi</taxon>
        <taxon>Mammalia</taxon>
        <taxon>Eutheria</taxon>
        <taxon>Laurasiatheria</taxon>
        <taxon>Chiroptera</taxon>
        <taxon>Yinpterochiroptera</taxon>
        <taxon>Rhinolophoidea</taxon>
        <taxon>Rhinolophidae</taxon>
        <taxon>Rhinolophinae</taxon>
        <taxon>Rhinolophus</taxon>
    </lineage>
</organism>
<dbReference type="Pfam" id="PF00373">
    <property type="entry name" value="FERM_M"/>
    <property type="match status" value="1"/>
</dbReference>
<keyword evidence="13 25" id="KW-0067">ATP-binding</keyword>
<dbReference type="GO" id="GO:0005524">
    <property type="term" value="F:ATP binding"/>
    <property type="evidence" value="ECO:0007669"/>
    <property type="project" value="UniProtKB-UniRule"/>
</dbReference>
<dbReference type="PROSITE" id="PS50011">
    <property type="entry name" value="PROTEIN_KINASE_DOM"/>
    <property type="match status" value="1"/>
</dbReference>
<feature type="region of interest" description="Disordered" evidence="26">
    <location>
        <begin position="684"/>
        <end position="733"/>
    </location>
</feature>
<evidence type="ECO:0000259" key="27">
    <source>
        <dbReference type="PROSITE" id="PS50011"/>
    </source>
</evidence>
<evidence type="ECO:0000256" key="11">
    <source>
        <dbReference type="ARBA" id="ARBA00022741"/>
    </source>
</evidence>
<dbReference type="CDD" id="cd14473">
    <property type="entry name" value="FERM_B-lobe"/>
    <property type="match status" value="1"/>
</dbReference>
<dbReference type="GO" id="GO:0045595">
    <property type="term" value="P:regulation of cell differentiation"/>
    <property type="evidence" value="ECO:0007669"/>
    <property type="project" value="UniProtKB-ARBA"/>
</dbReference>
<evidence type="ECO:0000256" key="4">
    <source>
        <dbReference type="ARBA" id="ARBA00004544"/>
    </source>
</evidence>
<feature type="region of interest" description="Disordered" evidence="26">
    <location>
        <begin position="1"/>
        <end position="27"/>
    </location>
</feature>
<evidence type="ECO:0000256" key="5">
    <source>
        <dbReference type="ARBA" id="ARBA00011903"/>
    </source>
</evidence>
<dbReference type="InterPro" id="IPR020635">
    <property type="entry name" value="Tyr_kinase_cat_dom"/>
</dbReference>
<dbReference type="GO" id="GO:0030154">
    <property type="term" value="P:cell differentiation"/>
    <property type="evidence" value="ECO:0007669"/>
    <property type="project" value="UniProtKB-ARBA"/>
</dbReference>
<dbReference type="Gene3D" id="1.10.510.10">
    <property type="entry name" value="Transferase(Phosphotransferase) domain 1"/>
    <property type="match status" value="1"/>
</dbReference>
<dbReference type="EC" id="2.7.10.2" evidence="5"/>
<dbReference type="FunFam" id="3.10.20.90:FF:000021">
    <property type="entry name" value="focal adhesion kinase 1 isoform X1"/>
    <property type="match status" value="1"/>
</dbReference>
<feature type="binding site" evidence="25">
    <location>
        <position position="454"/>
    </location>
    <ligand>
        <name>ATP</name>
        <dbReference type="ChEBI" id="CHEBI:30616"/>
    </ligand>
</feature>
<evidence type="ECO:0000256" key="23">
    <source>
        <dbReference type="ARBA" id="ARBA00075904"/>
    </source>
</evidence>
<dbReference type="InterPro" id="IPR014352">
    <property type="entry name" value="FERM/acyl-CoA-bd_prot_sf"/>
</dbReference>
<dbReference type="InterPro" id="IPR008266">
    <property type="entry name" value="Tyr_kinase_AS"/>
</dbReference>
<dbReference type="InterPro" id="IPR011009">
    <property type="entry name" value="Kinase-like_dom_sf"/>
</dbReference>
<evidence type="ECO:0000256" key="6">
    <source>
        <dbReference type="ARBA" id="ARBA00022473"/>
    </source>
</evidence>
<evidence type="ECO:0000256" key="26">
    <source>
        <dbReference type="SAM" id="MobiDB-lite"/>
    </source>
</evidence>
<feature type="region of interest" description="Disordered" evidence="26">
    <location>
        <begin position="836"/>
        <end position="922"/>
    </location>
</feature>
<dbReference type="SMART" id="SM00295">
    <property type="entry name" value="B41"/>
    <property type="match status" value="1"/>
</dbReference>
<dbReference type="InterPro" id="IPR017441">
    <property type="entry name" value="Protein_kinase_ATP_BS"/>
</dbReference>
<dbReference type="Gene3D" id="2.30.29.30">
    <property type="entry name" value="Pleckstrin-homology domain (PH domain)/Phosphotyrosine-binding domain (PTB)"/>
    <property type="match status" value="1"/>
</dbReference>
<dbReference type="AlphaFoldDB" id="A0A7J7VEK0"/>
<dbReference type="FunFam" id="1.20.80.10:FF:000004">
    <property type="entry name" value="Protein-tyrosine kinase 2-beta isoform 1"/>
    <property type="match status" value="1"/>
</dbReference>
<dbReference type="InterPro" id="IPR029071">
    <property type="entry name" value="Ubiquitin-like_domsf"/>
</dbReference>
<feature type="domain" description="Protein kinase" evidence="27">
    <location>
        <begin position="422"/>
        <end position="680"/>
    </location>
</feature>
<dbReference type="FunFam" id="2.30.29.30:FF:000058">
    <property type="entry name" value="focal adhesion kinase 1 isoform X1"/>
    <property type="match status" value="1"/>
</dbReference>
<dbReference type="InterPro" id="IPR011993">
    <property type="entry name" value="PH-like_dom_sf"/>
</dbReference>
<dbReference type="InterPro" id="IPR035963">
    <property type="entry name" value="FERM_2"/>
</dbReference>
<evidence type="ECO:0000256" key="12">
    <source>
        <dbReference type="ARBA" id="ARBA00022777"/>
    </source>
</evidence>
<keyword evidence="7" id="KW-1003">Cell membrane</keyword>
<name>A0A7J7VEK0_RHIFE</name>
<evidence type="ECO:0000256" key="17">
    <source>
        <dbReference type="ARBA" id="ARBA00023212"/>
    </source>
</evidence>
<dbReference type="PANTHER" id="PTHR46221">
    <property type="entry name" value="FERM AND PDZ DOMAIN-CONTAINING PROTEIN FAMILY MEMBER"/>
    <property type="match status" value="1"/>
</dbReference>
<dbReference type="SUPFAM" id="SSF47031">
    <property type="entry name" value="Second domain of FERM"/>
    <property type="match status" value="1"/>
</dbReference>
<keyword evidence="17" id="KW-0206">Cytoskeleton</keyword>
<evidence type="ECO:0000313" key="29">
    <source>
        <dbReference type="EMBL" id="KAF6323625.1"/>
    </source>
</evidence>
<dbReference type="PROSITE" id="PS50057">
    <property type="entry name" value="FERM_3"/>
    <property type="match status" value="1"/>
</dbReference>
<evidence type="ECO:0000259" key="28">
    <source>
        <dbReference type="PROSITE" id="PS50057"/>
    </source>
</evidence>
<evidence type="ECO:0000313" key="30">
    <source>
        <dbReference type="Proteomes" id="UP000585614"/>
    </source>
</evidence>
<dbReference type="SUPFAM" id="SSF68993">
    <property type="entry name" value="FAT domain of focal adhesion kinase"/>
    <property type="match status" value="1"/>
</dbReference>
<dbReference type="InterPro" id="IPR005189">
    <property type="entry name" value="Focal_adhesion_kin_target_dom"/>
</dbReference>
<evidence type="ECO:0000256" key="25">
    <source>
        <dbReference type="PROSITE-ProRule" id="PRU10141"/>
    </source>
</evidence>
<dbReference type="InterPro" id="IPR000719">
    <property type="entry name" value="Prot_kinase_dom"/>
</dbReference>
<proteinExistence type="predicted"/>
<dbReference type="GO" id="GO:0007172">
    <property type="term" value="P:signal complex assembly"/>
    <property type="evidence" value="ECO:0007669"/>
    <property type="project" value="InterPro"/>
</dbReference>
<gene>
    <name evidence="29" type="ORF">mRhiFer1_013808</name>
</gene>
<sequence length="1054" mass="119222">MAAAYLDPNLNHTPNSSTKTHLGASVERSPGAMERVLKVFHYFESNSEPATWASIIRHGDATDVRGIIQKIVDSHRVKHVACYGFRLSHLRSEEVHWLHLDMGVSNVREKYELAHPPEEWKYELRIRYLPKGFLNQFTEDKPTLNFFYQQVKSDYMLELADQVDQDTALKLGCLEIRRSYWEMRGNALEKKSNYEVLEKDVGLKRFFPRSLLDSVKAKTLRKLIQQTFRQFANLNREESILKFFEILSPVYRFDKECFKCALGSSWIISVELAIGPEEGISYLTDKGCNPTHLADFNQVQTIQYSNSEDKDRKGTLQLKIAGAPEPLTVTAPSLTIAENMADLIDGYCRLVSGATQSFIIRPQKEGERALPSIPKLANSEKQGVRTHAVSVSETDDYAEIIDEEDTYTMPSTRDYEIQRERIELGRCIGEGQFGDVHQGVYVSPENPALAVAIKTCKNCTSDSVREKFLQEALTMRQFDHPHIVKLIGVITENPVWIIMELCTLGELRSFLQVRKYSLDLASLILYAYQLSTALAYLESKRFVHRDIAARNVLVSSNDCVKLGDFGLSRYMEDSTYYKASKGKLPIKWMAPESINFRRFTSASDVWMFGVCMWEILMHGVKPFQGVKNNDVIGRIENGERLPMPPNCPPTLYSLMTKCWAYDPSRRPRFTELKAQLSTILEEEKAQQEERMRMESRRQVTVSWDSGGPDEAPPKPSRPGYPSPRSSEGFYPSPQHVVQTNHYQVSGYPGSHGMTAMAGSVYPGPAPLLDQTDAWNHRAQEISMWQPNVEDSAARDLRGLGQVLPPHLMEERLIRQQQEMEEDQRWLEKEERFLKPDVRLSRGSDREDGIQGPAGNQHIYQPVGKPADPAAPPKKPPRPGAPGHLGSLSGLSSPGDSYNEGVKPWRLPPQDISPPPTANLDRSNDRVYENVTGLVKAVIEMSSKIQPAPPEEYVPMVKEVGLALRTLLATVDDTIPVLPASTHREIEMAQKLLNSDLGELINKMKLAQQYVMTSLQHEYKKQMLTAAHALAVDAKNLLDVIDQARLKMLGQARPH</sequence>
<dbReference type="Gene3D" id="3.10.20.90">
    <property type="entry name" value="Phosphatidylinositol 3-kinase Catalytic Subunit, Chain A, domain 1"/>
    <property type="match status" value="1"/>
</dbReference>
<dbReference type="SUPFAM" id="SSF50729">
    <property type="entry name" value="PH domain-like"/>
    <property type="match status" value="1"/>
</dbReference>
<evidence type="ECO:0000256" key="7">
    <source>
        <dbReference type="ARBA" id="ARBA00022475"/>
    </source>
</evidence>
<evidence type="ECO:0000256" key="16">
    <source>
        <dbReference type="ARBA" id="ARBA00023137"/>
    </source>
</evidence>
<evidence type="ECO:0000256" key="1">
    <source>
        <dbReference type="ARBA" id="ARBA00004120"/>
    </source>
</evidence>
<dbReference type="Pfam" id="PF03623">
    <property type="entry name" value="Focal_AT"/>
    <property type="match status" value="1"/>
</dbReference>
<evidence type="ECO:0000256" key="3">
    <source>
        <dbReference type="ARBA" id="ARBA00004413"/>
    </source>
</evidence>
<dbReference type="GO" id="GO:0008284">
    <property type="term" value="P:positive regulation of cell population proliferation"/>
    <property type="evidence" value="ECO:0007669"/>
    <property type="project" value="UniProtKB-ARBA"/>
</dbReference>
<comment type="caution">
    <text evidence="29">The sequence shown here is derived from an EMBL/GenBank/DDBJ whole genome shotgun (WGS) entry which is preliminary data.</text>
</comment>
<keyword evidence="15" id="KW-0472">Membrane</keyword>
<dbReference type="Proteomes" id="UP000585614">
    <property type="component" value="Unassembled WGS sequence"/>
</dbReference>
<keyword evidence="11 25" id="KW-0547">Nucleotide-binding</keyword>
<evidence type="ECO:0000256" key="9">
    <source>
        <dbReference type="ARBA" id="ARBA00022553"/>
    </source>
</evidence>
<dbReference type="FunFam" id="1.20.120.330:FF:000001">
    <property type="entry name" value="focal adhesion kinase 1 isoform X1"/>
    <property type="match status" value="1"/>
</dbReference>
<dbReference type="Pfam" id="PF21477">
    <property type="entry name" value="FERM_C_FAK1"/>
    <property type="match status" value="1"/>
</dbReference>
<dbReference type="SUPFAM" id="SSF54236">
    <property type="entry name" value="Ubiquitin-like"/>
    <property type="match status" value="1"/>
</dbReference>
<dbReference type="GO" id="GO:0005925">
    <property type="term" value="C:focal adhesion"/>
    <property type="evidence" value="ECO:0007669"/>
    <property type="project" value="UniProtKB-SubCell"/>
</dbReference>
<feature type="compositionally biased region" description="Basic and acidic residues" evidence="26">
    <location>
        <begin position="684"/>
        <end position="697"/>
    </location>
</feature>
<dbReference type="Gene3D" id="1.20.120.330">
    <property type="entry name" value="Nucleotidyltransferases domain 2"/>
    <property type="match status" value="1"/>
</dbReference>
<keyword evidence="8" id="KW-0963">Cytoplasm</keyword>
<dbReference type="SMART" id="SM00219">
    <property type="entry name" value="TyrKc"/>
    <property type="match status" value="1"/>
</dbReference>
<evidence type="ECO:0000256" key="18">
    <source>
        <dbReference type="ARBA" id="ARBA00023273"/>
    </source>
</evidence>
<dbReference type="Gene3D" id="3.30.200.20">
    <property type="entry name" value="Phosphorylase Kinase, domain 1"/>
    <property type="match status" value="1"/>
</dbReference>
<dbReference type="EMBL" id="JACAGC010000013">
    <property type="protein sequence ID" value="KAF6323625.1"/>
    <property type="molecule type" value="Genomic_DNA"/>
</dbReference>
<feature type="compositionally biased region" description="Low complexity" evidence="26">
    <location>
        <begin position="880"/>
        <end position="896"/>
    </location>
</feature>
<comment type="catalytic activity">
    <reaction evidence="22">
        <text>L-tyrosyl-[protein] + ATP = O-phospho-L-tyrosyl-[protein] + ADP + H(+)</text>
        <dbReference type="Rhea" id="RHEA:10596"/>
        <dbReference type="Rhea" id="RHEA-COMP:10136"/>
        <dbReference type="Rhea" id="RHEA-COMP:20101"/>
        <dbReference type="ChEBI" id="CHEBI:15378"/>
        <dbReference type="ChEBI" id="CHEBI:30616"/>
        <dbReference type="ChEBI" id="CHEBI:46858"/>
        <dbReference type="ChEBI" id="CHEBI:61978"/>
        <dbReference type="ChEBI" id="CHEBI:456216"/>
        <dbReference type="EC" id="2.7.10.2"/>
    </reaction>
</comment>
<evidence type="ECO:0000256" key="14">
    <source>
        <dbReference type="ARBA" id="ARBA00022949"/>
    </source>
</evidence>
<dbReference type="Gene3D" id="1.20.80.10">
    <property type="match status" value="1"/>
</dbReference>
<evidence type="ECO:0000256" key="22">
    <source>
        <dbReference type="ARBA" id="ARBA00051245"/>
    </source>
</evidence>
<dbReference type="InterPro" id="IPR000299">
    <property type="entry name" value="FERM_domain"/>
</dbReference>
<keyword evidence="18" id="KW-0966">Cell projection</keyword>
<dbReference type="InterPro" id="IPR036137">
    <property type="entry name" value="Focal_adhe_kin_target_dom_sf"/>
</dbReference>
<dbReference type="InterPro" id="IPR041390">
    <property type="entry name" value="FADK_N"/>
</dbReference>
<dbReference type="CDD" id="cd05056">
    <property type="entry name" value="PTKc_FAK"/>
    <property type="match status" value="1"/>
</dbReference>
<dbReference type="InterPro" id="IPR019749">
    <property type="entry name" value="Band_41_domain"/>
</dbReference>
<dbReference type="Pfam" id="PF07714">
    <property type="entry name" value="PK_Tyr_Ser-Thr"/>
    <property type="match status" value="1"/>
</dbReference>
<dbReference type="FunFam" id="3.30.200.20:FF:000047">
    <property type="entry name" value="focal adhesion kinase 1 isoform X2"/>
    <property type="match status" value="1"/>
</dbReference>
<feature type="domain" description="FERM" evidence="28">
    <location>
        <begin position="35"/>
        <end position="355"/>
    </location>
</feature>
<keyword evidence="16" id="KW-0829">Tyrosine-protein kinase</keyword>
<evidence type="ECO:0000256" key="8">
    <source>
        <dbReference type="ARBA" id="ARBA00022490"/>
    </source>
</evidence>
<accession>A0A7J7VEK0</accession>
<dbReference type="PANTHER" id="PTHR46221:SF12">
    <property type="entry name" value="NON-SPECIFIC PROTEIN-TYROSINE KINASE"/>
    <property type="match status" value="1"/>
</dbReference>
<evidence type="ECO:0000256" key="13">
    <source>
        <dbReference type="ARBA" id="ARBA00022840"/>
    </source>
</evidence>
<dbReference type="PROSITE" id="PS00109">
    <property type="entry name" value="PROTEIN_KINASE_TYR"/>
    <property type="match status" value="1"/>
</dbReference>
<evidence type="ECO:0000256" key="21">
    <source>
        <dbReference type="ARBA" id="ARBA00043012"/>
    </source>
</evidence>
<keyword evidence="6" id="KW-0217">Developmental protein</keyword>
<evidence type="ECO:0000256" key="10">
    <source>
        <dbReference type="ARBA" id="ARBA00022679"/>
    </source>
</evidence>
<comment type="subcellular location">
    <subcellularLocation>
        <location evidence="2">Cell junction</location>
        <location evidence="2">Focal adhesion</location>
    </subcellularLocation>
    <subcellularLocation>
        <location evidence="3">Cell membrane</location>
        <topology evidence="3">Peripheral membrane protein</topology>
        <orientation evidence="3">Cytoplasmic side</orientation>
    </subcellularLocation>
    <subcellularLocation>
        <location evidence="4">Cytoplasm</location>
        <location evidence="4">Cell cortex</location>
    </subcellularLocation>
    <subcellularLocation>
        <location evidence="1">Cytoplasm</location>
        <location evidence="1">Cytoskeleton</location>
        <location evidence="1">Cilium basal body</location>
    </subcellularLocation>
</comment>
<feature type="compositionally biased region" description="Basic and acidic residues" evidence="26">
    <location>
        <begin position="836"/>
        <end position="848"/>
    </location>
</feature>
<dbReference type="GO" id="GO:0005886">
    <property type="term" value="C:plasma membrane"/>
    <property type="evidence" value="ECO:0007669"/>
    <property type="project" value="UniProtKB-SubCell"/>
</dbReference>
<dbReference type="InterPro" id="IPR049385">
    <property type="entry name" value="FAK1-like_FERM_C"/>
</dbReference>
<dbReference type="CDD" id="cd13190">
    <property type="entry name" value="FERM_C_FAK1"/>
    <property type="match status" value="1"/>
</dbReference>
<keyword evidence="10" id="KW-0808">Transferase</keyword>
<dbReference type="GO" id="GO:0051239">
    <property type="term" value="P:regulation of multicellular organismal process"/>
    <property type="evidence" value="ECO:0007669"/>
    <property type="project" value="UniProtKB-ARBA"/>
</dbReference>
<evidence type="ECO:0000256" key="24">
    <source>
        <dbReference type="ARBA" id="ARBA00076769"/>
    </source>
</evidence>
<dbReference type="InterPro" id="IPR001245">
    <property type="entry name" value="Ser-Thr/Tyr_kinase_cat_dom"/>
</dbReference>
<dbReference type="SUPFAM" id="SSF56112">
    <property type="entry name" value="Protein kinase-like (PK-like)"/>
    <property type="match status" value="1"/>
</dbReference>
<feature type="compositionally biased region" description="Polar residues" evidence="26">
    <location>
        <begin position="10"/>
        <end position="20"/>
    </location>
</feature>
<keyword evidence="14" id="KW-0965">Cell junction</keyword>
<evidence type="ECO:0000256" key="19">
    <source>
        <dbReference type="ARBA" id="ARBA00039644"/>
    </source>
</evidence>
<dbReference type="PROSITE" id="PS00107">
    <property type="entry name" value="PROTEIN_KINASE_ATP"/>
    <property type="match status" value="1"/>
</dbReference>
<dbReference type="InterPro" id="IPR019748">
    <property type="entry name" value="FERM_central"/>
</dbReference>
<reference evidence="29 30" key="1">
    <citation type="journal article" date="2020" name="Nature">
        <title>Six reference-quality genomes reveal evolution of bat adaptations.</title>
        <authorList>
            <person name="Jebb D."/>
            <person name="Huang Z."/>
            <person name="Pippel M."/>
            <person name="Hughes G.M."/>
            <person name="Lavrichenko K."/>
            <person name="Devanna P."/>
            <person name="Winkler S."/>
            <person name="Jermiin L.S."/>
            <person name="Skirmuntt E.C."/>
            <person name="Katzourakis A."/>
            <person name="Burkitt-Gray L."/>
            <person name="Ray D.A."/>
            <person name="Sullivan K.A.M."/>
            <person name="Roscito J.G."/>
            <person name="Kirilenko B.M."/>
            <person name="Davalos L.M."/>
            <person name="Corthals A.P."/>
            <person name="Power M.L."/>
            <person name="Jones G."/>
            <person name="Ransome R.D."/>
            <person name="Dechmann D.K.N."/>
            <person name="Locatelli A.G."/>
            <person name="Puechmaille S.J."/>
            <person name="Fedrigo O."/>
            <person name="Jarvis E.D."/>
            <person name="Hiller M."/>
            <person name="Vernes S.C."/>
            <person name="Myers E.W."/>
            <person name="Teeling E.C."/>
        </authorList>
    </citation>
    <scope>NUCLEOTIDE SEQUENCE [LARGE SCALE GENOMIC DNA]</scope>
    <source>
        <strain evidence="29">MRhiFer1</strain>
        <tissue evidence="29">Lung</tissue>
    </source>
</reference>
<dbReference type="GO" id="GO:0004715">
    <property type="term" value="F:non-membrane spanning protein tyrosine kinase activity"/>
    <property type="evidence" value="ECO:0007669"/>
    <property type="project" value="UniProtKB-EC"/>
</dbReference>
<dbReference type="PRINTS" id="PR00109">
    <property type="entry name" value="TYRKINASE"/>
</dbReference>
<keyword evidence="9" id="KW-0597">Phosphoprotein</keyword>
<evidence type="ECO:0000256" key="2">
    <source>
        <dbReference type="ARBA" id="ARBA00004246"/>
    </source>
</evidence>
<dbReference type="Gene3D" id="1.20.5.540">
    <property type="entry name" value="Single helix bin"/>
    <property type="match status" value="1"/>
</dbReference>
<dbReference type="InterPro" id="IPR041784">
    <property type="entry name" value="FAK1/PYK2_FERM_C"/>
</dbReference>
<dbReference type="FunFam" id="1.10.510.10:FF:000039">
    <property type="entry name" value="Focal adhesion kinase, isoform D"/>
    <property type="match status" value="1"/>
</dbReference>
<feature type="compositionally biased region" description="Pro residues" evidence="26">
    <location>
        <begin position="868"/>
        <end position="879"/>
    </location>
</feature>
<evidence type="ECO:0000256" key="20">
    <source>
        <dbReference type="ARBA" id="ARBA00042078"/>
    </source>
</evidence>
<dbReference type="Pfam" id="PF18038">
    <property type="entry name" value="FERM_N_2"/>
    <property type="match status" value="1"/>
</dbReference>
<keyword evidence="12 29" id="KW-0418">Kinase</keyword>
<protein>
    <recommendedName>
        <fullName evidence="19">Focal adhesion kinase 1</fullName>
        <ecNumber evidence="5">2.7.10.2</ecNumber>
    </recommendedName>
    <alternativeName>
        <fullName evidence="23">Focal adhesion kinase-related nonkinase</fullName>
    </alternativeName>
    <alternativeName>
        <fullName evidence="20">Protein-tyrosine kinase 2</fullName>
    </alternativeName>
    <alternativeName>
        <fullName evidence="24">p125FAK</fullName>
    </alternativeName>
    <alternativeName>
        <fullName evidence="21">pp125FAK</fullName>
    </alternativeName>
</protein>